<evidence type="ECO:0000256" key="7">
    <source>
        <dbReference type="SAM" id="Coils"/>
    </source>
</evidence>
<dbReference type="EMBL" id="PNIQ01000178">
    <property type="protein sequence ID" value="PMP85234.1"/>
    <property type="molecule type" value="Genomic_DNA"/>
</dbReference>
<evidence type="ECO:0000256" key="5">
    <source>
        <dbReference type="HAMAP-Rule" id="MF_00335"/>
    </source>
</evidence>
<dbReference type="SMART" id="SM00322">
    <property type="entry name" value="KH"/>
    <property type="match status" value="1"/>
</dbReference>
<dbReference type="HAMAP" id="MF_00335">
    <property type="entry name" value="RNase_Y"/>
    <property type="match status" value="1"/>
</dbReference>
<feature type="coiled-coil region" evidence="7">
    <location>
        <begin position="53"/>
        <end position="178"/>
    </location>
</feature>
<keyword evidence="1 5" id="KW-0540">Nuclease</keyword>
<keyword evidence="7" id="KW-0175">Coiled coil</keyword>
<evidence type="ECO:0000256" key="3">
    <source>
        <dbReference type="ARBA" id="ARBA00022801"/>
    </source>
</evidence>
<name>A0A2J6XBW1_9CHLR</name>
<dbReference type="InterPro" id="IPR006674">
    <property type="entry name" value="HD_domain"/>
</dbReference>
<dbReference type="NCBIfam" id="TIGR03319">
    <property type="entry name" value="RNase_Y"/>
    <property type="match status" value="1"/>
</dbReference>
<dbReference type="FunFam" id="1.10.3210.10:FF:000022">
    <property type="entry name" value="Ribonuclease Y"/>
    <property type="match status" value="1"/>
</dbReference>
<dbReference type="SMART" id="SM00471">
    <property type="entry name" value="HDc"/>
    <property type="match status" value="1"/>
</dbReference>
<dbReference type="InterPro" id="IPR022711">
    <property type="entry name" value="RNase_Y_N"/>
</dbReference>
<dbReference type="GO" id="GO:0003723">
    <property type="term" value="F:RNA binding"/>
    <property type="evidence" value="ECO:0007669"/>
    <property type="project" value="UniProtKB-UniRule"/>
</dbReference>
<dbReference type="SUPFAM" id="SSF109604">
    <property type="entry name" value="HD-domain/PDEase-like"/>
    <property type="match status" value="1"/>
</dbReference>
<proteinExistence type="inferred from homology"/>
<reference evidence="9 10" key="1">
    <citation type="submission" date="2018-01" db="EMBL/GenBank/DDBJ databases">
        <title>Metagenomic assembled genomes from two thermal pools in the Uzon Caldera, Kamchatka, Russia.</title>
        <authorList>
            <person name="Wilkins L."/>
            <person name="Ettinger C."/>
        </authorList>
    </citation>
    <scope>NUCLEOTIDE SEQUENCE [LARGE SCALE GENOMIC DNA]</scope>
    <source>
        <strain evidence="9">ZAV-02</strain>
    </source>
</reference>
<dbReference type="PROSITE" id="PS50084">
    <property type="entry name" value="KH_TYPE_1"/>
    <property type="match status" value="1"/>
</dbReference>
<dbReference type="PANTHER" id="PTHR12826">
    <property type="entry name" value="RIBONUCLEASE Y"/>
    <property type="match status" value="1"/>
</dbReference>
<keyword evidence="3 5" id="KW-0378">Hydrolase</keyword>
<evidence type="ECO:0000259" key="8">
    <source>
        <dbReference type="PROSITE" id="PS51831"/>
    </source>
</evidence>
<evidence type="ECO:0000256" key="2">
    <source>
        <dbReference type="ARBA" id="ARBA00022759"/>
    </source>
</evidence>
<dbReference type="NCBIfam" id="TIGR00277">
    <property type="entry name" value="HDIG"/>
    <property type="match status" value="1"/>
</dbReference>
<feature type="domain" description="HD" evidence="8">
    <location>
        <begin position="326"/>
        <end position="419"/>
    </location>
</feature>
<dbReference type="InterPro" id="IPR017705">
    <property type="entry name" value="Ribonuclease_Y"/>
</dbReference>
<dbReference type="InterPro" id="IPR006675">
    <property type="entry name" value="HDIG_dom"/>
</dbReference>
<dbReference type="InterPro" id="IPR036612">
    <property type="entry name" value="KH_dom_type_1_sf"/>
</dbReference>
<dbReference type="Gene3D" id="1.10.3210.10">
    <property type="entry name" value="Hypothetical protein af1432"/>
    <property type="match status" value="1"/>
</dbReference>
<dbReference type="Proteomes" id="UP000243376">
    <property type="component" value="Unassembled WGS sequence"/>
</dbReference>
<dbReference type="InterPro" id="IPR004087">
    <property type="entry name" value="KH_dom"/>
</dbReference>
<protein>
    <recommendedName>
        <fullName evidence="5 6">Ribonuclease Y</fullName>
        <shortName evidence="5">RNase Y</shortName>
        <ecNumber evidence="5 6">3.1.-.-</ecNumber>
    </recommendedName>
</protein>
<evidence type="ECO:0000313" key="9">
    <source>
        <dbReference type="EMBL" id="PMP85234.1"/>
    </source>
</evidence>
<keyword evidence="2 5" id="KW-0255">Endonuclease</keyword>
<accession>A0A2J6XBW1</accession>
<dbReference type="Gene3D" id="3.30.1370.10">
    <property type="entry name" value="K Homology domain, type 1"/>
    <property type="match status" value="1"/>
</dbReference>
<evidence type="ECO:0000256" key="1">
    <source>
        <dbReference type="ARBA" id="ARBA00022722"/>
    </source>
</evidence>
<dbReference type="GO" id="GO:0016787">
    <property type="term" value="F:hydrolase activity"/>
    <property type="evidence" value="ECO:0007669"/>
    <property type="project" value="UniProtKB-KW"/>
</dbReference>
<dbReference type="InterPro" id="IPR003607">
    <property type="entry name" value="HD/PDEase_dom"/>
</dbReference>
<dbReference type="GO" id="GO:0006402">
    <property type="term" value="P:mRNA catabolic process"/>
    <property type="evidence" value="ECO:0007669"/>
    <property type="project" value="UniProtKB-UniRule"/>
</dbReference>
<dbReference type="Pfam" id="PF00013">
    <property type="entry name" value="KH_1"/>
    <property type="match status" value="1"/>
</dbReference>
<comment type="function">
    <text evidence="5">Endoribonuclease that initiates mRNA decay.</text>
</comment>
<dbReference type="CDD" id="cd22431">
    <property type="entry name" value="KH-I_RNaseY"/>
    <property type="match status" value="1"/>
</dbReference>
<dbReference type="Pfam" id="PF12072">
    <property type="entry name" value="RNase_Y_N"/>
    <property type="match status" value="1"/>
</dbReference>
<dbReference type="EC" id="3.1.-.-" evidence="5 6"/>
<dbReference type="InterPro" id="IPR004088">
    <property type="entry name" value="KH_dom_type_1"/>
</dbReference>
<dbReference type="AlphaFoldDB" id="A0A2J6XBW1"/>
<dbReference type="CDD" id="cd00077">
    <property type="entry name" value="HDc"/>
    <property type="match status" value="1"/>
</dbReference>
<evidence type="ECO:0000256" key="4">
    <source>
        <dbReference type="ARBA" id="ARBA00022884"/>
    </source>
</evidence>
<dbReference type="PROSITE" id="PS51831">
    <property type="entry name" value="HD"/>
    <property type="match status" value="1"/>
</dbReference>
<dbReference type="GO" id="GO:0005886">
    <property type="term" value="C:plasma membrane"/>
    <property type="evidence" value="ECO:0007669"/>
    <property type="project" value="UniProtKB-UniRule"/>
</dbReference>
<keyword evidence="4 5" id="KW-0694">RNA-binding</keyword>
<dbReference type="SUPFAM" id="SSF54791">
    <property type="entry name" value="Eukaryotic type KH-domain (KH-domain type I)"/>
    <property type="match status" value="1"/>
</dbReference>
<sequence length="510" mass="57470">MTELLWAVIALLLGLVGGTGIGIWWANNGASSLVQRKAAEARLLIEEARSQQKEILLQAKDEALRIRNEAEAELRESRQSLQKQEERLQRKEENIDRKLEGIERRERLIQQRERQIEQLAQEAERLKRQQAQELERISQLSRDEARSIILAEVERETREDAARRIRELEQQTKEEADKIARKIIGLAIQRCASDYVAEMTVSTVNLPSEELKGRIIGREGRNIRAFEQITGVDIIVDDTPEAVTLSCHDPVRREVARVALLKLLKDGRIHPSRIEEVVHKTQLEIEQIMREEGERVAYEANVQGLHPDLIKLLGRLKYRTSYGQNVLQHSLECALLAAHMAAELGANVNIAKTAALLHDIGKAVDHEVQGPHALIGAEIARRLGRSPAIVHAIAAHHYDEEPQTVEAFLVIAADAISGARPGARRETLDLYIKRLEALETVATSFPGVQRAFAVQAGREVRVMVQPDQIDDLGSIHLARNVAKKIEESLQYPGQIKVTIIRETRAVDYAR</sequence>
<dbReference type="GO" id="GO:0004521">
    <property type="term" value="F:RNA endonuclease activity"/>
    <property type="evidence" value="ECO:0007669"/>
    <property type="project" value="UniProtKB-UniRule"/>
</dbReference>
<organism evidence="9 10">
    <name type="scientific">Chloroflexus aggregans</name>
    <dbReference type="NCBI Taxonomy" id="152260"/>
    <lineage>
        <taxon>Bacteria</taxon>
        <taxon>Bacillati</taxon>
        <taxon>Chloroflexota</taxon>
        <taxon>Chloroflexia</taxon>
        <taxon>Chloroflexales</taxon>
        <taxon>Chloroflexineae</taxon>
        <taxon>Chloroflexaceae</taxon>
        <taxon>Chloroflexus</taxon>
    </lineage>
</organism>
<evidence type="ECO:0000256" key="6">
    <source>
        <dbReference type="NCBIfam" id="TIGR03319"/>
    </source>
</evidence>
<dbReference type="PANTHER" id="PTHR12826:SF15">
    <property type="entry name" value="RIBONUCLEASE Y"/>
    <property type="match status" value="1"/>
</dbReference>
<comment type="caution">
    <text evidence="9">The sequence shown here is derived from an EMBL/GenBank/DDBJ whole genome shotgun (WGS) entry which is preliminary data.</text>
</comment>
<evidence type="ECO:0000313" key="10">
    <source>
        <dbReference type="Proteomes" id="UP000243376"/>
    </source>
</evidence>
<comment type="similarity">
    <text evidence="5">Belongs to the RNase Y family.</text>
</comment>
<dbReference type="Pfam" id="PF01966">
    <property type="entry name" value="HD"/>
    <property type="match status" value="1"/>
</dbReference>
<gene>
    <name evidence="5 9" type="primary">rny</name>
    <name evidence="9" type="ORF">C0184_02605</name>
</gene>